<dbReference type="InterPro" id="IPR018289">
    <property type="entry name" value="MULE_transposase_dom"/>
</dbReference>
<accession>A0AAW1LKX3</accession>
<protein>
    <recommendedName>
        <fullName evidence="1">MULE transposase domain-containing protein</fullName>
    </recommendedName>
</protein>
<name>A0AAW1LKX3_SAPOF</name>
<proteinExistence type="predicted"/>
<dbReference type="PANTHER" id="PTHR31569:SF4">
    <property type="entry name" value="SWIM-TYPE DOMAIN-CONTAINING PROTEIN"/>
    <property type="match status" value="1"/>
</dbReference>
<sequence length="445" mass="51518">MIKLGLSIKYPDQPQPSIRQIYNLVGKINANDREGRNHAQQMMHLASAKGYVHFIDIDQKTNKLRYIFMAHPEGAKLFKSYPYVVGIDSTYKTNLYGMPFVEFVGVTPVGKSFLIAYALLEDETSTSYEWALNQLKLMLDSIVPNVFMITDREKGLLLALCYVFPNTPHMLCLWHINTGVENRATKFYGDALAVQNFRRYRWKPMAEMKTVVEFENAWNKMKNSFHKHEMADYLESTWMPYATNFAKCYTDKILHFGSRTTSRVESAHGILKSWFSSSTLALDSIWQRVDAMLTVQHSEIRKELEMSRSKNRHDKFGTLFAMVKGVVSHRALELMEKKINRGLSLGYDLIIQCGCTFELSYGLPCACSLIMRYYDGGSIYPSECHEFWRTLVFHQGPSTDLDRFEEYVNKARKADPTTLRDIMQSMSNHLYPEYEELQEPSVKET</sequence>
<evidence type="ECO:0000313" key="3">
    <source>
        <dbReference type="Proteomes" id="UP001443914"/>
    </source>
</evidence>
<gene>
    <name evidence="2" type="ORF">RND81_04G123600</name>
</gene>
<dbReference type="InterPro" id="IPR052579">
    <property type="entry name" value="Zinc_finger_SWIM"/>
</dbReference>
<reference evidence="2" key="1">
    <citation type="submission" date="2024-03" db="EMBL/GenBank/DDBJ databases">
        <title>WGS assembly of Saponaria officinalis var. Norfolk2.</title>
        <authorList>
            <person name="Jenkins J."/>
            <person name="Shu S."/>
            <person name="Grimwood J."/>
            <person name="Barry K."/>
            <person name="Goodstein D."/>
            <person name="Schmutz J."/>
            <person name="Leebens-Mack J."/>
            <person name="Osbourn A."/>
        </authorList>
    </citation>
    <scope>NUCLEOTIDE SEQUENCE [LARGE SCALE GENOMIC DNA]</scope>
    <source>
        <strain evidence="2">JIC</strain>
    </source>
</reference>
<keyword evidence="3" id="KW-1185">Reference proteome</keyword>
<dbReference type="PANTHER" id="PTHR31569">
    <property type="entry name" value="SWIM-TYPE DOMAIN-CONTAINING PROTEIN"/>
    <property type="match status" value="1"/>
</dbReference>
<dbReference type="AlphaFoldDB" id="A0AAW1LKX3"/>
<comment type="caution">
    <text evidence="2">The sequence shown here is derived from an EMBL/GenBank/DDBJ whole genome shotgun (WGS) entry which is preliminary data.</text>
</comment>
<feature type="domain" description="MULE transposase" evidence="1">
    <location>
        <begin position="84"/>
        <end position="177"/>
    </location>
</feature>
<dbReference type="Proteomes" id="UP001443914">
    <property type="component" value="Unassembled WGS sequence"/>
</dbReference>
<evidence type="ECO:0000259" key="1">
    <source>
        <dbReference type="Pfam" id="PF10551"/>
    </source>
</evidence>
<organism evidence="2 3">
    <name type="scientific">Saponaria officinalis</name>
    <name type="common">Common soapwort</name>
    <name type="synonym">Lychnis saponaria</name>
    <dbReference type="NCBI Taxonomy" id="3572"/>
    <lineage>
        <taxon>Eukaryota</taxon>
        <taxon>Viridiplantae</taxon>
        <taxon>Streptophyta</taxon>
        <taxon>Embryophyta</taxon>
        <taxon>Tracheophyta</taxon>
        <taxon>Spermatophyta</taxon>
        <taxon>Magnoliopsida</taxon>
        <taxon>eudicotyledons</taxon>
        <taxon>Gunneridae</taxon>
        <taxon>Pentapetalae</taxon>
        <taxon>Caryophyllales</taxon>
        <taxon>Caryophyllaceae</taxon>
        <taxon>Caryophylleae</taxon>
        <taxon>Saponaria</taxon>
    </lineage>
</organism>
<evidence type="ECO:0000313" key="2">
    <source>
        <dbReference type="EMBL" id="KAK9734218.1"/>
    </source>
</evidence>
<dbReference type="Pfam" id="PF10551">
    <property type="entry name" value="MULE"/>
    <property type="match status" value="1"/>
</dbReference>
<dbReference type="EMBL" id="JBDFQZ010000004">
    <property type="protein sequence ID" value="KAK9734218.1"/>
    <property type="molecule type" value="Genomic_DNA"/>
</dbReference>